<feature type="domain" description="Flagellar hook-associated protein 2 C-terminal" evidence="8">
    <location>
        <begin position="247"/>
        <end position="464"/>
    </location>
</feature>
<gene>
    <name evidence="9" type="primary">fliD</name>
    <name evidence="9" type="ORF">GCM10007898_03470</name>
</gene>
<keyword evidence="5" id="KW-0964">Secreted</keyword>
<evidence type="ECO:0000256" key="5">
    <source>
        <dbReference type="RuleBase" id="RU362066"/>
    </source>
</evidence>
<comment type="caution">
    <text evidence="9">The sequence shown here is derived from an EMBL/GenBank/DDBJ whole genome shotgun (WGS) entry which is preliminary data.</text>
</comment>
<keyword evidence="3" id="KW-0175">Coiled coil</keyword>
<dbReference type="Pfam" id="PF07196">
    <property type="entry name" value="Flagellin_IN"/>
    <property type="match status" value="1"/>
</dbReference>
<dbReference type="Pfam" id="PF07195">
    <property type="entry name" value="FliD_C"/>
    <property type="match status" value="1"/>
</dbReference>
<evidence type="ECO:0000259" key="7">
    <source>
        <dbReference type="Pfam" id="PF02465"/>
    </source>
</evidence>
<keyword evidence="4 5" id="KW-0975">Bacterial flagellum</keyword>
<evidence type="ECO:0000256" key="6">
    <source>
        <dbReference type="SAM" id="MobiDB-lite"/>
    </source>
</evidence>
<comment type="subcellular location">
    <subcellularLocation>
        <location evidence="5">Secreted</location>
    </subcellularLocation>
    <subcellularLocation>
        <location evidence="5">Bacterial flagellum</location>
    </subcellularLocation>
</comment>
<evidence type="ECO:0000259" key="8">
    <source>
        <dbReference type="Pfam" id="PF07195"/>
    </source>
</evidence>
<proteinExistence type="inferred from homology"/>
<comment type="subunit">
    <text evidence="2 5">Homopentamer.</text>
</comment>
<dbReference type="EMBL" id="BSOA01000003">
    <property type="protein sequence ID" value="GLQ86781.1"/>
    <property type="molecule type" value="Genomic_DNA"/>
</dbReference>
<comment type="similarity">
    <text evidence="1 5">Belongs to the FliD family.</text>
</comment>
<keyword evidence="10" id="KW-1185">Reference proteome</keyword>
<dbReference type="Pfam" id="PF02465">
    <property type="entry name" value="FliD_N"/>
    <property type="match status" value="1"/>
</dbReference>
<reference evidence="10" key="1">
    <citation type="journal article" date="2019" name="Int. J. Syst. Evol. Microbiol.">
        <title>The Global Catalogue of Microorganisms (GCM) 10K type strain sequencing project: providing services to taxonomists for standard genome sequencing and annotation.</title>
        <authorList>
            <consortium name="The Broad Institute Genomics Platform"/>
            <consortium name="The Broad Institute Genome Sequencing Center for Infectious Disease"/>
            <person name="Wu L."/>
            <person name="Ma J."/>
        </authorList>
    </citation>
    <scope>NUCLEOTIDE SEQUENCE [LARGE SCALE GENOMIC DNA]</scope>
    <source>
        <strain evidence="10">NBRC 111981</strain>
    </source>
</reference>
<dbReference type="PANTHER" id="PTHR30288:SF0">
    <property type="entry name" value="FLAGELLAR HOOK-ASSOCIATED PROTEIN 2"/>
    <property type="match status" value="1"/>
</dbReference>
<dbReference type="RefSeq" id="WP_284330198.1">
    <property type="nucleotide sequence ID" value="NZ_BSOA01000003.1"/>
</dbReference>
<dbReference type="Proteomes" id="UP001156627">
    <property type="component" value="Unassembled WGS sequence"/>
</dbReference>
<sequence>MSSISSVGGSSGALTSASAGSTSTTGSSGSSISGTGLLSSLGLGTGLDVNSIISALVNAQEAGPQAQITNQTNEDNNKIAGLTALQTALSGVQSALNELTSTNTYSTFNATLSSTALGTVTTLPDASPGTHSLNVTQLATAQRSISAAQSSTATVGTGTLNITVGSKSVSVSVGATDTLSSIASSINNASGNPGVTATIVAGVNGSQLVLTSTSTGTANAFSISAGTGSSAGVTSLASALNTPSTTAGNAQLTIDGISVSSPSNSVSGALTGVTLNLAATGTSQLTVAQSTTPITTAVNDFVSAYTTYANTVNQLQSYNSTTKVAGVLLGDATLSAVQRQISSVLGSKVSASSIGSLANLGITRNADGTLALNSTTLANALASNPLSVQQLFTGTNGIATQLSTLVTNFNSSSGVLQSRVNNLNSDLTSLSSQQTALNARMAVYQQQLVKQYTDLSTLMSSLNNTSSYLTQAVNAMSNTSNKG</sequence>
<organism evidence="9 10">
    <name type="scientific">Dyella flagellata</name>
    <dbReference type="NCBI Taxonomy" id="1867833"/>
    <lineage>
        <taxon>Bacteria</taxon>
        <taxon>Pseudomonadati</taxon>
        <taxon>Pseudomonadota</taxon>
        <taxon>Gammaproteobacteria</taxon>
        <taxon>Lysobacterales</taxon>
        <taxon>Rhodanobacteraceae</taxon>
        <taxon>Dyella</taxon>
    </lineage>
</organism>
<evidence type="ECO:0000256" key="1">
    <source>
        <dbReference type="ARBA" id="ARBA00009764"/>
    </source>
</evidence>
<dbReference type="InterPro" id="IPR040026">
    <property type="entry name" value="FliD"/>
</dbReference>
<feature type="domain" description="Flagellar hook-associated protein 2 N-terminal" evidence="7">
    <location>
        <begin position="45"/>
        <end position="142"/>
    </location>
</feature>
<keyword evidence="9" id="KW-0282">Flagellum</keyword>
<keyword evidence="9" id="KW-0966">Cell projection</keyword>
<evidence type="ECO:0000313" key="10">
    <source>
        <dbReference type="Proteomes" id="UP001156627"/>
    </source>
</evidence>
<dbReference type="PANTHER" id="PTHR30288">
    <property type="entry name" value="FLAGELLAR CAP/ASSEMBLY PROTEIN FLID"/>
    <property type="match status" value="1"/>
</dbReference>
<feature type="region of interest" description="Disordered" evidence="6">
    <location>
        <begin position="1"/>
        <end position="32"/>
    </location>
</feature>
<name>A0ABQ5X7Y5_9GAMM</name>
<dbReference type="InterPro" id="IPR003481">
    <property type="entry name" value="FliD_N"/>
</dbReference>
<evidence type="ECO:0000313" key="9">
    <source>
        <dbReference type="EMBL" id="GLQ86781.1"/>
    </source>
</evidence>
<keyword evidence="9" id="KW-0969">Cilium</keyword>
<protein>
    <recommendedName>
        <fullName evidence="5">Flagellar hook-associated protein 2</fullName>
        <shortName evidence="5">HAP2</shortName>
    </recommendedName>
    <alternativeName>
        <fullName evidence="5">Flagellar cap protein</fullName>
    </alternativeName>
</protein>
<evidence type="ECO:0000256" key="2">
    <source>
        <dbReference type="ARBA" id="ARBA00011255"/>
    </source>
</evidence>
<evidence type="ECO:0000256" key="4">
    <source>
        <dbReference type="ARBA" id="ARBA00023143"/>
    </source>
</evidence>
<evidence type="ECO:0000256" key="3">
    <source>
        <dbReference type="ARBA" id="ARBA00023054"/>
    </source>
</evidence>
<comment type="function">
    <text evidence="5">Required for morphogenesis and for the elongation of the flagellar filament by facilitating polymerization of the flagellin monomers at the tip of growing filament. Forms a capping structure, which prevents flagellin subunits (transported through the central channel of the flagellum) from leaking out without polymerization at the distal end.</text>
</comment>
<dbReference type="InterPro" id="IPR010809">
    <property type="entry name" value="FliD_C"/>
</dbReference>
<accession>A0ABQ5X7Y5</accession>
<dbReference type="InterPro" id="IPR010810">
    <property type="entry name" value="Flagellin_hook_IN_motif"/>
</dbReference>